<name>A0A5S9HXA3_9CAUD</name>
<reference evidence="1 2" key="1">
    <citation type="journal article" date="2019" name="Arch. Virol.">
        <title>A novel jumbo Tenacibaculum maritimum lytic phage with head-fiber-like appendages.</title>
        <authorList>
            <person name="Kawato Y."/>
            <person name="Istiqomah I."/>
            <person name="Gaafar A.Y."/>
            <person name="Hanaoka M."/>
            <person name="Ishimaru K."/>
            <person name="Yasuike M."/>
            <person name="Nishiki I."/>
            <person name="Nakamura Y."/>
            <person name="Fujiwara A."/>
            <person name="Nakai T."/>
        </authorList>
    </citation>
    <scope>NUCLEOTIDE SEQUENCE [LARGE SCALE GENOMIC DNA]</scope>
    <source>
        <strain evidence="1 2">PTm1</strain>
    </source>
</reference>
<dbReference type="EMBL" id="AP019524">
    <property type="protein sequence ID" value="BBI90555.1"/>
    <property type="molecule type" value="Genomic_DNA"/>
</dbReference>
<dbReference type="RefSeq" id="YP_009873847.1">
    <property type="nucleotide sequence ID" value="NC_049340.1"/>
</dbReference>
<sequence length="185" mass="21334">MEISAKEIKLSGSVLYIPIYSMRDKKTGQYIPSMDGNINSMLHRLYNNRHDVNEVMIAIPNIKKLNIGELEKLRKSIKSIGINNVDYLPLSWLYGSSVGNTRLKALAFEDKFDTEYIEPTVTVCELPIDIKSNTKVFYNYNWNAVDNTNDLLNLSFNVRLSYRRNMIHFYSQIFNIDIGLVGLVK</sequence>
<accession>A0A5S9HXA3</accession>
<organism evidence="1 2">
    <name type="scientific">Tenacibaculum phage PTm1</name>
    <dbReference type="NCBI Taxonomy" id="2547425"/>
    <lineage>
        <taxon>Viruses</taxon>
        <taxon>Duplodnaviria</taxon>
        <taxon>Heunggongvirae</taxon>
        <taxon>Uroviricota</taxon>
        <taxon>Caudoviricetes</taxon>
        <taxon>Shirahamavirus</taxon>
        <taxon>Shirahamavirus PTm1</taxon>
    </lineage>
</organism>
<evidence type="ECO:0000313" key="2">
    <source>
        <dbReference type="Proteomes" id="UP000422648"/>
    </source>
</evidence>
<proteinExistence type="predicted"/>
<keyword evidence="2" id="KW-1185">Reference proteome</keyword>
<dbReference type="Proteomes" id="UP000422648">
    <property type="component" value="Segment"/>
</dbReference>
<protein>
    <submittedName>
        <fullName evidence="1">Uncharacterized protein</fullName>
    </submittedName>
</protein>
<dbReference type="GeneID" id="55802968"/>
<dbReference type="KEGG" id="vg:55802968"/>
<evidence type="ECO:0000313" key="1">
    <source>
        <dbReference type="EMBL" id="BBI90555.1"/>
    </source>
</evidence>